<proteinExistence type="predicted"/>
<evidence type="ECO:0000313" key="2">
    <source>
        <dbReference type="Proteomes" id="UP000175707"/>
    </source>
</evidence>
<dbReference type="InterPro" id="IPR009387">
    <property type="entry name" value="HigB-2"/>
</dbReference>
<comment type="caution">
    <text evidence="1">The sequence shown here is derived from an EMBL/GenBank/DDBJ whole genome shotgun (WGS) entry which is preliminary data.</text>
</comment>
<name>A0A1E7YRF9_9PROT</name>
<reference evidence="1 2" key="1">
    <citation type="submission" date="2016-06" db="EMBL/GenBank/DDBJ databases">
        <title>Gene turnover analysis identifies the evolutionary adaptation of the extremophile Acidithiobacillus caldus.</title>
        <authorList>
            <person name="Zhang X."/>
        </authorList>
    </citation>
    <scope>NUCLEOTIDE SEQUENCE [LARGE SCALE GENOMIC DNA]</scope>
    <source>
        <strain evidence="1 2">S1</strain>
    </source>
</reference>
<dbReference type="EMBL" id="LZYH01001154">
    <property type="protein sequence ID" value="OFC40485.1"/>
    <property type="molecule type" value="Genomic_DNA"/>
</dbReference>
<protein>
    <submittedName>
        <fullName evidence="1">Transcriptional regulator</fullName>
    </submittedName>
</protein>
<accession>A0A1E7YRF9</accession>
<dbReference type="PIRSF" id="PIRSF039032">
    <property type="entry name" value="HigB-2"/>
    <property type="match status" value="1"/>
</dbReference>
<sequence>MLTLIETPLFSSLWPDYWTEDERGQFCTWLVQQPDRGDVIPGSGGCRKVRWSRAGMGKRGGVRVIYYLKRPDGEIWLLLIYAKSARENVPAPVLRELRKEIDDADD</sequence>
<dbReference type="AlphaFoldDB" id="A0A1E7YRF9"/>
<evidence type="ECO:0000313" key="1">
    <source>
        <dbReference type="EMBL" id="OFC40485.1"/>
    </source>
</evidence>
<gene>
    <name evidence="1" type="ORF">BAE30_16575</name>
</gene>
<organism evidence="1 2">
    <name type="scientific">Acidithiobacillus caldus</name>
    <dbReference type="NCBI Taxonomy" id="33059"/>
    <lineage>
        <taxon>Bacteria</taxon>
        <taxon>Pseudomonadati</taxon>
        <taxon>Pseudomonadota</taxon>
        <taxon>Acidithiobacillia</taxon>
        <taxon>Acidithiobacillales</taxon>
        <taxon>Acidithiobacillaceae</taxon>
        <taxon>Acidithiobacillus</taxon>
    </lineage>
</organism>
<dbReference type="Proteomes" id="UP000175707">
    <property type="component" value="Unassembled WGS sequence"/>
</dbReference>